<evidence type="ECO:0000313" key="4">
    <source>
        <dbReference type="Proteomes" id="UP001155483"/>
    </source>
</evidence>
<dbReference type="AlphaFoldDB" id="A0A9X2XTD9"/>
<dbReference type="RefSeq" id="WP_279295907.1">
    <property type="nucleotide sequence ID" value="NZ_JAOTIF010000002.1"/>
</dbReference>
<feature type="domain" description="Putative beta-lactamase-inhibitor-like PepSY-like" evidence="2">
    <location>
        <begin position="25"/>
        <end position="49"/>
    </location>
</feature>
<dbReference type="SUPFAM" id="SSF160574">
    <property type="entry name" value="BT0923-like"/>
    <property type="match status" value="1"/>
</dbReference>
<proteinExistence type="predicted"/>
<accession>A0A9X2XTD9</accession>
<dbReference type="Gene3D" id="3.10.450.360">
    <property type="match status" value="1"/>
</dbReference>
<feature type="signal peptide" evidence="1">
    <location>
        <begin position="1"/>
        <end position="21"/>
    </location>
</feature>
<feature type="domain" description="Putative beta-lactamase-inhibitor-like PepSY-like" evidence="2">
    <location>
        <begin position="53"/>
        <end position="141"/>
    </location>
</feature>
<reference evidence="3" key="2">
    <citation type="submission" date="2023-04" db="EMBL/GenBank/DDBJ databases">
        <title>Paracnuella aquatica gen. nov., sp. nov., a member of the family Chitinophagaceae isolated from a hot spring.</title>
        <authorList>
            <person name="Wang C."/>
        </authorList>
    </citation>
    <scope>NUCLEOTIDE SEQUENCE</scope>
    <source>
        <strain evidence="3">LB-8</strain>
    </source>
</reference>
<keyword evidence="1" id="KW-0732">Signal</keyword>
<feature type="chain" id="PRO_5040796834" evidence="1">
    <location>
        <begin position="22"/>
        <end position="148"/>
    </location>
</feature>
<dbReference type="Proteomes" id="UP001155483">
    <property type="component" value="Unassembled WGS sequence"/>
</dbReference>
<dbReference type="Pfam" id="PF11396">
    <property type="entry name" value="PepSY_like"/>
    <property type="match status" value="2"/>
</dbReference>
<keyword evidence="4" id="KW-1185">Reference proteome</keyword>
<reference evidence="3" key="1">
    <citation type="submission" date="2022-09" db="EMBL/GenBank/DDBJ databases">
        <authorList>
            <person name="Yuan C."/>
            <person name="Ke Z."/>
        </authorList>
    </citation>
    <scope>NUCLEOTIDE SEQUENCE</scope>
    <source>
        <strain evidence="3">LB-8</strain>
    </source>
</reference>
<dbReference type="InterPro" id="IPR021533">
    <property type="entry name" value="PepSY-like"/>
</dbReference>
<name>A0A9X2XTD9_9BACT</name>
<comment type="caution">
    <text evidence="3">The sequence shown here is derived from an EMBL/GenBank/DDBJ whole genome shotgun (WGS) entry which is preliminary data.</text>
</comment>
<evidence type="ECO:0000259" key="2">
    <source>
        <dbReference type="Pfam" id="PF11396"/>
    </source>
</evidence>
<organism evidence="3 4">
    <name type="scientific">Paraflavisolibacter caeni</name>
    <dbReference type="NCBI Taxonomy" id="2982496"/>
    <lineage>
        <taxon>Bacteria</taxon>
        <taxon>Pseudomonadati</taxon>
        <taxon>Bacteroidota</taxon>
        <taxon>Chitinophagia</taxon>
        <taxon>Chitinophagales</taxon>
        <taxon>Chitinophagaceae</taxon>
        <taxon>Paraflavisolibacter</taxon>
    </lineage>
</organism>
<evidence type="ECO:0000256" key="1">
    <source>
        <dbReference type="SAM" id="SignalP"/>
    </source>
</evidence>
<evidence type="ECO:0000313" key="3">
    <source>
        <dbReference type="EMBL" id="MCU7548460.1"/>
    </source>
</evidence>
<gene>
    <name evidence="3" type="ORF">OCK74_05000</name>
</gene>
<dbReference type="EMBL" id="JAOTIF010000002">
    <property type="protein sequence ID" value="MCU7548460.1"/>
    <property type="molecule type" value="Genomic_DNA"/>
</dbReference>
<protein>
    <submittedName>
        <fullName evidence="3">PepSY-like domain-containing protein</fullName>
    </submittedName>
</protein>
<sequence>MMRRIFSLLLLLFLLNAVSFGQIREVPEAVQEAFDHQYPDADSVKYEDNFVSVQVHFTLNGERMKASYTNKGRWKETEKVWNFEQLPADVKDGFDKSKYADWQISETKIVYRPDGVERYRVKVGKNDLQKKYLFFNKTGRLVEELITI</sequence>